<dbReference type="AlphaFoldDB" id="A0AAD4BSX8"/>
<protein>
    <submittedName>
        <fullName evidence="1">Uncharacterized protein</fullName>
    </submittedName>
</protein>
<organism evidence="1 2">
    <name type="scientific">Boletus edulis BED1</name>
    <dbReference type="NCBI Taxonomy" id="1328754"/>
    <lineage>
        <taxon>Eukaryota</taxon>
        <taxon>Fungi</taxon>
        <taxon>Dikarya</taxon>
        <taxon>Basidiomycota</taxon>
        <taxon>Agaricomycotina</taxon>
        <taxon>Agaricomycetes</taxon>
        <taxon>Agaricomycetidae</taxon>
        <taxon>Boletales</taxon>
        <taxon>Boletineae</taxon>
        <taxon>Boletaceae</taxon>
        <taxon>Boletoideae</taxon>
        <taxon>Boletus</taxon>
    </lineage>
</organism>
<sequence>MRGPSQALPHIATLLAMSLPSSPPRHPGRIAPLLFGTMLTPHPAPCASLAYKVSLSTLVLHLNQELRVDPVALPPVHVCRSVAAHCLYKTILFRKISD</sequence>
<evidence type="ECO:0000313" key="2">
    <source>
        <dbReference type="Proteomes" id="UP001194468"/>
    </source>
</evidence>
<evidence type="ECO:0000313" key="1">
    <source>
        <dbReference type="EMBL" id="KAF8438830.1"/>
    </source>
</evidence>
<reference evidence="1" key="2">
    <citation type="journal article" date="2020" name="Nat. Commun.">
        <title>Large-scale genome sequencing of mycorrhizal fungi provides insights into the early evolution of symbiotic traits.</title>
        <authorList>
            <person name="Miyauchi S."/>
            <person name="Kiss E."/>
            <person name="Kuo A."/>
            <person name="Drula E."/>
            <person name="Kohler A."/>
            <person name="Sanchez-Garcia M."/>
            <person name="Morin E."/>
            <person name="Andreopoulos B."/>
            <person name="Barry K.W."/>
            <person name="Bonito G."/>
            <person name="Buee M."/>
            <person name="Carver A."/>
            <person name="Chen C."/>
            <person name="Cichocki N."/>
            <person name="Clum A."/>
            <person name="Culley D."/>
            <person name="Crous P.W."/>
            <person name="Fauchery L."/>
            <person name="Girlanda M."/>
            <person name="Hayes R.D."/>
            <person name="Keri Z."/>
            <person name="LaButti K."/>
            <person name="Lipzen A."/>
            <person name="Lombard V."/>
            <person name="Magnuson J."/>
            <person name="Maillard F."/>
            <person name="Murat C."/>
            <person name="Nolan M."/>
            <person name="Ohm R.A."/>
            <person name="Pangilinan J."/>
            <person name="Pereira M.F."/>
            <person name="Perotto S."/>
            <person name="Peter M."/>
            <person name="Pfister S."/>
            <person name="Riley R."/>
            <person name="Sitrit Y."/>
            <person name="Stielow J.B."/>
            <person name="Szollosi G."/>
            <person name="Zifcakova L."/>
            <person name="Stursova M."/>
            <person name="Spatafora J.W."/>
            <person name="Tedersoo L."/>
            <person name="Vaario L.M."/>
            <person name="Yamada A."/>
            <person name="Yan M."/>
            <person name="Wang P."/>
            <person name="Xu J."/>
            <person name="Bruns T."/>
            <person name="Baldrian P."/>
            <person name="Vilgalys R."/>
            <person name="Dunand C."/>
            <person name="Henrissat B."/>
            <person name="Grigoriev I.V."/>
            <person name="Hibbett D."/>
            <person name="Nagy L.G."/>
            <person name="Martin F.M."/>
        </authorList>
    </citation>
    <scope>NUCLEOTIDE SEQUENCE</scope>
    <source>
        <strain evidence="1">BED1</strain>
    </source>
</reference>
<name>A0AAD4BSX8_BOLED</name>
<proteinExistence type="predicted"/>
<reference evidence="1" key="1">
    <citation type="submission" date="2019-10" db="EMBL/GenBank/DDBJ databases">
        <authorList>
            <consortium name="DOE Joint Genome Institute"/>
            <person name="Kuo A."/>
            <person name="Miyauchi S."/>
            <person name="Kiss E."/>
            <person name="Drula E."/>
            <person name="Kohler A."/>
            <person name="Sanchez-Garcia M."/>
            <person name="Andreopoulos B."/>
            <person name="Barry K.W."/>
            <person name="Bonito G."/>
            <person name="Buee M."/>
            <person name="Carver A."/>
            <person name="Chen C."/>
            <person name="Cichocki N."/>
            <person name="Clum A."/>
            <person name="Culley D."/>
            <person name="Crous P.W."/>
            <person name="Fauchery L."/>
            <person name="Girlanda M."/>
            <person name="Hayes R."/>
            <person name="Keri Z."/>
            <person name="LaButti K."/>
            <person name="Lipzen A."/>
            <person name="Lombard V."/>
            <person name="Magnuson J."/>
            <person name="Maillard F."/>
            <person name="Morin E."/>
            <person name="Murat C."/>
            <person name="Nolan M."/>
            <person name="Ohm R."/>
            <person name="Pangilinan J."/>
            <person name="Pereira M."/>
            <person name="Perotto S."/>
            <person name="Peter M."/>
            <person name="Riley R."/>
            <person name="Sitrit Y."/>
            <person name="Stielow B."/>
            <person name="Szollosi G."/>
            <person name="Zifcakova L."/>
            <person name="Stursova M."/>
            <person name="Spatafora J.W."/>
            <person name="Tedersoo L."/>
            <person name="Vaario L.-M."/>
            <person name="Yamada A."/>
            <person name="Yan M."/>
            <person name="Wang P."/>
            <person name="Xu J."/>
            <person name="Bruns T."/>
            <person name="Baldrian P."/>
            <person name="Vilgalys R."/>
            <person name="Henrissat B."/>
            <person name="Grigoriev I.V."/>
            <person name="Hibbett D."/>
            <person name="Nagy L.G."/>
            <person name="Martin F.M."/>
        </authorList>
    </citation>
    <scope>NUCLEOTIDE SEQUENCE</scope>
    <source>
        <strain evidence="1">BED1</strain>
    </source>
</reference>
<dbReference type="EMBL" id="WHUW01000015">
    <property type="protein sequence ID" value="KAF8438830.1"/>
    <property type="molecule type" value="Genomic_DNA"/>
</dbReference>
<gene>
    <name evidence="1" type="ORF">L210DRAFT_3542330</name>
</gene>
<comment type="caution">
    <text evidence="1">The sequence shown here is derived from an EMBL/GenBank/DDBJ whole genome shotgun (WGS) entry which is preliminary data.</text>
</comment>
<dbReference type="Proteomes" id="UP001194468">
    <property type="component" value="Unassembled WGS sequence"/>
</dbReference>
<accession>A0AAD4BSX8</accession>
<keyword evidence="2" id="KW-1185">Reference proteome</keyword>